<dbReference type="Proteomes" id="UP000761534">
    <property type="component" value="Unassembled WGS sequence"/>
</dbReference>
<feature type="region of interest" description="Disordered" evidence="1">
    <location>
        <begin position="1"/>
        <end position="45"/>
    </location>
</feature>
<comment type="caution">
    <text evidence="2">The sequence shown here is derived from an EMBL/GenBank/DDBJ whole genome shotgun (WGS) entry which is preliminary data.</text>
</comment>
<evidence type="ECO:0000256" key="1">
    <source>
        <dbReference type="SAM" id="MobiDB-lite"/>
    </source>
</evidence>
<accession>A0A642V4U2</accession>
<dbReference type="VEuPathDB" id="FungiDB:TRICI_003188"/>
<proteinExistence type="predicted"/>
<protein>
    <submittedName>
        <fullName evidence="2">Uncharacterized protein</fullName>
    </submittedName>
</protein>
<evidence type="ECO:0000313" key="2">
    <source>
        <dbReference type="EMBL" id="KAA8913456.1"/>
    </source>
</evidence>
<dbReference type="AlphaFoldDB" id="A0A642V4U2"/>
<evidence type="ECO:0000313" key="3">
    <source>
        <dbReference type="Proteomes" id="UP000761534"/>
    </source>
</evidence>
<dbReference type="EMBL" id="SWFS01000225">
    <property type="protein sequence ID" value="KAA8913456.1"/>
    <property type="molecule type" value="Genomic_DNA"/>
</dbReference>
<reference evidence="2" key="1">
    <citation type="journal article" date="2019" name="G3 (Bethesda)">
        <title>Genome Assemblies of Two Rare Opportunistic Yeast Pathogens: Diutina rugosa (syn. Candida rugosa) and Trichomonascus ciferrii (syn. Candida ciferrii).</title>
        <authorList>
            <person name="Mixao V."/>
            <person name="Saus E."/>
            <person name="Hansen A.P."/>
            <person name="Lass-Florl C."/>
            <person name="Gabaldon T."/>
        </authorList>
    </citation>
    <scope>NUCLEOTIDE SEQUENCE</scope>
    <source>
        <strain evidence="2">CBS 4856</strain>
    </source>
</reference>
<sequence length="73" mass="8518">MKAEIMRPRSQKRRYSEEGCEGVTDKRPESDNNALTAEPNMADNVGEDPKNVDHFLVYALCFVFLEKEEFYKE</sequence>
<name>A0A642V4U2_9ASCO</name>
<keyword evidence="3" id="KW-1185">Reference proteome</keyword>
<organism evidence="2 3">
    <name type="scientific">Trichomonascus ciferrii</name>
    <dbReference type="NCBI Taxonomy" id="44093"/>
    <lineage>
        <taxon>Eukaryota</taxon>
        <taxon>Fungi</taxon>
        <taxon>Dikarya</taxon>
        <taxon>Ascomycota</taxon>
        <taxon>Saccharomycotina</taxon>
        <taxon>Dipodascomycetes</taxon>
        <taxon>Dipodascales</taxon>
        <taxon>Trichomonascaceae</taxon>
        <taxon>Trichomonascus</taxon>
        <taxon>Trichomonascus ciferrii complex</taxon>
    </lineage>
</organism>
<gene>
    <name evidence="2" type="ORF">TRICI_003188</name>
</gene>